<evidence type="ECO:0000313" key="2">
    <source>
        <dbReference type="EMBL" id="EFV45203.1"/>
    </source>
</evidence>
<reference evidence="2 3" key="1">
    <citation type="submission" date="2010-10" db="EMBL/GenBank/DDBJ databases">
        <authorList>
            <consortium name="The Broad Institute Genome Sequencing Platform"/>
            <person name="Ward D."/>
            <person name="Earl A."/>
            <person name="Feldgarden M."/>
            <person name="Young S.K."/>
            <person name="Gargeya S."/>
            <person name="Zeng Q."/>
            <person name="Alvarado L."/>
            <person name="Berlin A."/>
            <person name="Bochicchio J."/>
            <person name="Chapman S.B."/>
            <person name="Chen Z."/>
            <person name="Freedman E."/>
            <person name="Gellesch M."/>
            <person name="Goldberg J."/>
            <person name="Griggs A."/>
            <person name="Gujja S."/>
            <person name="Heilman E."/>
            <person name="Heiman D."/>
            <person name="Howarth C."/>
            <person name="Mehta T."/>
            <person name="Neiman D."/>
            <person name="Pearson M."/>
            <person name="Roberts A."/>
            <person name="Saif S."/>
            <person name="Shea T."/>
            <person name="Shenoy N."/>
            <person name="Sisk P."/>
            <person name="Stolte C."/>
            <person name="Sykes S."/>
            <person name="White J."/>
            <person name="Yandava C."/>
            <person name="Allen-Vercoe E."/>
            <person name="Sibley C."/>
            <person name="Ambrose C.E."/>
            <person name="Strauss J."/>
            <person name="Daigneault M."/>
            <person name="Haas B."/>
            <person name="Nusbaum C."/>
            <person name="Birren B."/>
        </authorList>
    </citation>
    <scope>NUCLEOTIDE SEQUENCE [LARGE SCALE GENOMIC DNA]</scope>
    <source>
        <strain evidence="2 3">3_1_6</strain>
    </source>
</reference>
<accession>E5Y403</accession>
<proteinExistence type="predicted"/>
<dbReference type="OrthoDB" id="5457538at2"/>
<evidence type="ECO:0000313" key="3">
    <source>
        <dbReference type="Proteomes" id="UP000006034"/>
    </source>
</evidence>
<feature type="compositionally biased region" description="Basic and acidic residues" evidence="1">
    <location>
        <begin position="109"/>
        <end position="123"/>
    </location>
</feature>
<name>E5Y403_BILW3</name>
<evidence type="ECO:0000256" key="1">
    <source>
        <dbReference type="SAM" id="MobiDB-lite"/>
    </source>
</evidence>
<gene>
    <name evidence="2" type="ORF">HMPREF0179_00914</name>
</gene>
<dbReference type="RefSeq" id="WP_005025499.1">
    <property type="nucleotide sequence ID" value="NZ_KE150238.1"/>
</dbReference>
<dbReference type="HOGENOM" id="CLU_140244_0_0_7"/>
<dbReference type="eggNOG" id="ENOG50343K9">
    <property type="taxonomic scope" value="Bacteria"/>
</dbReference>
<comment type="caution">
    <text evidence="2">The sequence shown here is derived from an EMBL/GenBank/DDBJ whole genome shotgun (WGS) entry which is preliminary data.</text>
</comment>
<dbReference type="EMBL" id="ADCP02000001">
    <property type="protein sequence ID" value="EFV45203.1"/>
    <property type="molecule type" value="Genomic_DNA"/>
</dbReference>
<keyword evidence="3" id="KW-1185">Reference proteome</keyword>
<dbReference type="Proteomes" id="UP000006034">
    <property type="component" value="Unassembled WGS sequence"/>
</dbReference>
<sequence length="123" mass="13897">MEQLLIKMARQLDALDEASLLALWDKYAVIVSHFEPTKRWEEAALVFSFIQAKRWKNQLFNYSWSAQVHPGAASQPVAEPDFFLDPPTGRPAPAKPKRKAAIIQFRPHRSPEKDASEEPGGKG</sequence>
<dbReference type="GeneID" id="78086049"/>
<dbReference type="STRING" id="563192.HMPREF0179_00914"/>
<protein>
    <submittedName>
        <fullName evidence="2">Uncharacterized protein</fullName>
    </submittedName>
</protein>
<dbReference type="AlphaFoldDB" id="E5Y403"/>
<feature type="region of interest" description="Disordered" evidence="1">
    <location>
        <begin position="76"/>
        <end position="123"/>
    </location>
</feature>
<organism evidence="2 3">
    <name type="scientific">Bilophila wadsworthia (strain 3_1_6)</name>
    <dbReference type="NCBI Taxonomy" id="563192"/>
    <lineage>
        <taxon>Bacteria</taxon>
        <taxon>Pseudomonadati</taxon>
        <taxon>Thermodesulfobacteriota</taxon>
        <taxon>Desulfovibrionia</taxon>
        <taxon>Desulfovibrionales</taxon>
        <taxon>Desulfovibrionaceae</taxon>
        <taxon>Bilophila</taxon>
    </lineage>
</organism>
<reference evidence="2 3" key="2">
    <citation type="submission" date="2013-04" db="EMBL/GenBank/DDBJ databases">
        <title>The Genome Sequence of Bilophila wadsworthia 3_1_6.</title>
        <authorList>
            <consortium name="The Broad Institute Genomics Platform"/>
            <person name="Earl A."/>
            <person name="Ward D."/>
            <person name="Feldgarden M."/>
            <person name="Gevers D."/>
            <person name="Sibley C."/>
            <person name="Strauss J."/>
            <person name="Allen-Vercoe E."/>
            <person name="Walker B."/>
            <person name="Young S."/>
            <person name="Zeng Q."/>
            <person name="Gargeya S."/>
            <person name="Fitzgerald M."/>
            <person name="Haas B."/>
            <person name="Abouelleil A."/>
            <person name="Allen A.W."/>
            <person name="Alvarado L."/>
            <person name="Arachchi H.M."/>
            <person name="Berlin A.M."/>
            <person name="Chapman S.B."/>
            <person name="Gainer-Dewar J."/>
            <person name="Goldberg J."/>
            <person name="Griggs A."/>
            <person name="Gujja S."/>
            <person name="Hansen M."/>
            <person name="Howarth C."/>
            <person name="Imamovic A."/>
            <person name="Ireland A."/>
            <person name="Larimer J."/>
            <person name="McCowan C."/>
            <person name="Murphy C."/>
            <person name="Pearson M."/>
            <person name="Poon T.W."/>
            <person name="Priest M."/>
            <person name="Roberts A."/>
            <person name="Saif S."/>
            <person name="Shea T."/>
            <person name="Sisk P."/>
            <person name="Sykes S."/>
            <person name="Wortman J."/>
            <person name="Nusbaum C."/>
            <person name="Birren B."/>
        </authorList>
    </citation>
    <scope>NUCLEOTIDE SEQUENCE [LARGE SCALE GENOMIC DNA]</scope>
    <source>
        <strain evidence="2 3">3_1_6</strain>
    </source>
</reference>